<evidence type="ECO:0000313" key="2">
    <source>
        <dbReference type="EMBL" id="MPC69932.1"/>
    </source>
</evidence>
<dbReference type="Proteomes" id="UP000324222">
    <property type="component" value="Unassembled WGS sequence"/>
</dbReference>
<dbReference type="AlphaFoldDB" id="A0A5B7HFJ1"/>
<feature type="compositionally biased region" description="Polar residues" evidence="1">
    <location>
        <begin position="1"/>
        <end position="10"/>
    </location>
</feature>
<comment type="caution">
    <text evidence="2">The sequence shown here is derived from an EMBL/GenBank/DDBJ whole genome shotgun (WGS) entry which is preliminary data.</text>
</comment>
<sequence length="63" mass="7045">MTQHLNTSLTEACPPVSPSHLSHIQAPNFLSVLTIPWFAPPKSSPSLFRRLLTPRLRSLPENN</sequence>
<reference evidence="2 3" key="1">
    <citation type="submission" date="2019-05" db="EMBL/GenBank/DDBJ databases">
        <title>Another draft genome of Portunus trituberculatus and its Hox gene families provides insights of decapod evolution.</title>
        <authorList>
            <person name="Jeong J.-H."/>
            <person name="Song I."/>
            <person name="Kim S."/>
            <person name="Choi T."/>
            <person name="Kim D."/>
            <person name="Ryu S."/>
            <person name="Kim W."/>
        </authorList>
    </citation>
    <scope>NUCLEOTIDE SEQUENCE [LARGE SCALE GENOMIC DNA]</scope>
    <source>
        <tissue evidence="2">Muscle</tissue>
    </source>
</reference>
<protein>
    <submittedName>
        <fullName evidence="2">Uncharacterized protein</fullName>
    </submittedName>
</protein>
<evidence type="ECO:0000256" key="1">
    <source>
        <dbReference type="SAM" id="MobiDB-lite"/>
    </source>
</evidence>
<accession>A0A5B7HFJ1</accession>
<name>A0A5B7HFJ1_PORTR</name>
<gene>
    <name evidence="2" type="ORF">E2C01_064165</name>
</gene>
<evidence type="ECO:0000313" key="3">
    <source>
        <dbReference type="Proteomes" id="UP000324222"/>
    </source>
</evidence>
<proteinExistence type="predicted"/>
<keyword evidence="3" id="KW-1185">Reference proteome</keyword>
<organism evidence="2 3">
    <name type="scientific">Portunus trituberculatus</name>
    <name type="common">Swimming crab</name>
    <name type="synonym">Neptunus trituberculatus</name>
    <dbReference type="NCBI Taxonomy" id="210409"/>
    <lineage>
        <taxon>Eukaryota</taxon>
        <taxon>Metazoa</taxon>
        <taxon>Ecdysozoa</taxon>
        <taxon>Arthropoda</taxon>
        <taxon>Crustacea</taxon>
        <taxon>Multicrustacea</taxon>
        <taxon>Malacostraca</taxon>
        <taxon>Eumalacostraca</taxon>
        <taxon>Eucarida</taxon>
        <taxon>Decapoda</taxon>
        <taxon>Pleocyemata</taxon>
        <taxon>Brachyura</taxon>
        <taxon>Eubrachyura</taxon>
        <taxon>Portunoidea</taxon>
        <taxon>Portunidae</taxon>
        <taxon>Portuninae</taxon>
        <taxon>Portunus</taxon>
    </lineage>
</organism>
<dbReference type="EMBL" id="VSRR010030228">
    <property type="protein sequence ID" value="MPC69932.1"/>
    <property type="molecule type" value="Genomic_DNA"/>
</dbReference>
<feature type="region of interest" description="Disordered" evidence="1">
    <location>
        <begin position="1"/>
        <end position="20"/>
    </location>
</feature>